<keyword evidence="2" id="KW-1185">Reference proteome</keyword>
<sequence length="128" mass="13504">MVSTSVLYSSGAVCVLALLPLLVVDSIEAAPAVSPQKALKQMPMYPAKRSFDALASSGFSGFDKRAFDSFTGPGFTGLDRKRSFDSLTGMGFTGLDKRGFDSLTGSGFTGFDKRAFDSLADVGFTGFD</sequence>
<organism evidence="2 3">
    <name type="scientific">Steinernema glaseri</name>
    <dbReference type="NCBI Taxonomy" id="37863"/>
    <lineage>
        <taxon>Eukaryota</taxon>
        <taxon>Metazoa</taxon>
        <taxon>Ecdysozoa</taxon>
        <taxon>Nematoda</taxon>
        <taxon>Chromadorea</taxon>
        <taxon>Rhabditida</taxon>
        <taxon>Tylenchina</taxon>
        <taxon>Panagrolaimomorpha</taxon>
        <taxon>Strongyloidoidea</taxon>
        <taxon>Steinernematidae</taxon>
        <taxon>Steinernema</taxon>
    </lineage>
</organism>
<evidence type="ECO:0000256" key="1">
    <source>
        <dbReference type="SAM" id="SignalP"/>
    </source>
</evidence>
<feature type="signal peptide" evidence="1">
    <location>
        <begin position="1"/>
        <end position="29"/>
    </location>
</feature>
<dbReference type="WBParaSite" id="L893_g2319.t1">
    <property type="protein sequence ID" value="L893_g2319.t1"/>
    <property type="gene ID" value="L893_g2319"/>
</dbReference>
<name>A0A1I7Z620_9BILA</name>
<proteinExistence type="predicted"/>
<evidence type="ECO:0000313" key="3">
    <source>
        <dbReference type="WBParaSite" id="L893_g2319.t1"/>
    </source>
</evidence>
<keyword evidence="1" id="KW-0732">Signal</keyword>
<accession>A0A1I7Z620</accession>
<evidence type="ECO:0000313" key="2">
    <source>
        <dbReference type="Proteomes" id="UP000095287"/>
    </source>
</evidence>
<dbReference type="Proteomes" id="UP000095287">
    <property type="component" value="Unplaced"/>
</dbReference>
<feature type="chain" id="PRO_5009313043" evidence="1">
    <location>
        <begin position="30"/>
        <end position="128"/>
    </location>
</feature>
<dbReference type="AlphaFoldDB" id="A0A1I7Z620"/>
<reference evidence="3" key="1">
    <citation type="submission" date="2016-11" db="UniProtKB">
        <authorList>
            <consortium name="WormBaseParasite"/>
        </authorList>
    </citation>
    <scope>IDENTIFICATION</scope>
</reference>
<protein>
    <submittedName>
        <fullName evidence="3">Orcokinin</fullName>
    </submittedName>
</protein>